<dbReference type="GO" id="GO:0005739">
    <property type="term" value="C:mitochondrion"/>
    <property type="evidence" value="ECO:0007669"/>
    <property type="project" value="UniProtKB-SubCell"/>
</dbReference>
<evidence type="ECO:0000256" key="2">
    <source>
        <dbReference type="ARBA" id="ARBA00002001"/>
    </source>
</evidence>
<comment type="catalytic activity">
    <reaction evidence="21">
        <text>ubiquinone-10 + hydrogen sulfide + sulfite + 2 H(+) = ubiquinol-10 + thiosulfate</text>
        <dbReference type="Rhea" id="RHEA:38359"/>
        <dbReference type="ChEBI" id="CHEBI:15378"/>
        <dbReference type="ChEBI" id="CHEBI:17359"/>
        <dbReference type="ChEBI" id="CHEBI:29919"/>
        <dbReference type="ChEBI" id="CHEBI:33542"/>
        <dbReference type="ChEBI" id="CHEBI:46245"/>
        <dbReference type="ChEBI" id="CHEBI:64183"/>
    </reaction>
    <physiologicalReaction direction="left-to-right" evidence="21">
        <dbReference type="Rhea" id="RHEA:38360"/>
    </physiologicalReaction>
</comment>
<dbReference type="GO" id="GO:0003677">
    <property type="term" value="F:DNA binding"/>
    <property type="evidence" value="ECO:0007669"/>
    <property type="project" value="UniProtKB-KW"/>
</dbReference>
<evidence type="ECO:0000256" key="21">
    <source>
        <dbReference type="ARBA" id="ARBA00051038"/>
    </source>
</evidence>
<evidence type="ECO:0000256" key="16">
    <source>
        <dbReference type="ARBA" id="ARBA00023002"/>
    </source>
</evidence>
<feature type="domain" description="Histone H2A C-terminal" evidence="30">
    <location>
        <begin position="161"/>
        <end position="192"/>
    </location>
</feature>
<keyword evidence="9" id="KW-0158">Chromosome</keyword>
<dbReference type="PANTHER" id="PTHR10632">
    <property type="entry name" value="SULFIDE:QUINONE OXIDOREDUCTASE"/>
    <property type="match status" value="1"/>
</dbReference>
<comment type="similarity">
    <text evidence="25">Belongs to the SQRD family.</text>
</comment>
<dbReference type="GO" id="GO:0106436">
    <property type="term" value="F:glutathione-dependent sulfide quinone oxidoreductase activity"/>
    <property type="evidence" value="ECO:0007669"/>
    <property type="project" value="UniProtKB-EC"/>
</dbReference>
<keyword evidence="11" id="KW-0285">Flavoprotein</keyword>
<keyword evidence="18" id="KW-0496">Mitochondrion</keyword>
<feature type="domain" description="Core Histone H2A/H2B/H3" evidence="29">
    <location>
        <begin position="89"/>
        <end position="158"/>
    </location>
</feature>
<keyword evidence="15" id="KW-0007">Acetylation</keyword>
<dbReference type="GO" id="GO:0000786">
    <property type="term" value="C:nucleosome"/>
    <property type="evidence" value="ECO:0007669"/>
    <property type="project" value="UniProtKB-KW"/>
</dbReference>
<keyword evidence="14" id="KW-0809">Transit peptide</keyword>
<dbReference type="Pfam" id="PF00125">
    <property type="entry name" value="Histone"/>
    <property type="match status" value="1"/>
</dbReference>
<gene>
    <name evidence="31" type="ORF">CRM22_009704</name>
</gene>
<keyword evidence="17" id="KW-0238">DNA-binding</keyword>
<dbReference type="GO" id="GO:0046982">
    <property type="term" value="F:protein heterodimerization activity"/>
    <property type="evidence" value="ECO:0007669"/>
    <property type="project" value="InterPro"/>
</dbReference>
<dbReference type="OrthoDB" id="5376590at2759"/>
<dbReference type="Gene3D" id="1.10.20.10">
    <property type="entry name" value="Histone, subunit A"/>
    <property type="match status" value="1"/>
</dbReference>
<dbReference type="GO" id="GO:0005634">
    <property type="term" value="C:nucleus"/>
    <property type="evidence" value="ECO:0007669"/>
    <property type="project" value="UniProtKB-SubCell"/>
</dbReference>
<evidence type="ECO:0000256" key="15">
    <source>
        <dbReference type="ARBA" id="ARBA00022990"/>
    </source>
</evidence>
<dbReference type="CDD" id="cd00074">
    <property type="entry name" value="HFD_H2A"/>
    <property type="match status" value="1"/>
</dbReference>
<evidence type="ECO:0000256" key="23">
    <source>
        <dbReference type="ARBA" id="ARBA00052986"/>
    </source>
</evidence>
<comment type="subunit">
    <text evidence="7">The nucleosome is a histone octamer containing two molecules each of H2A, H2B, H3 and H4 assembled in one H3-H4 heterotetramer and two H2A-H2B heterodimers. The octamer wraps approximately 147 bp of DNA.</text>
</comment>
<comment type="function">
    <text evidence="24">Catalyzes the oxidation of hydrogen sulfide with the help of a quinone, such as ubiquinone-10, giving rise to thiosulfate and ultimately to sulfane (molecular sulfur) atoms. Requires an additional electron acceptor; can use sulfite, sulfide or cyanide (in vitro). It is believed the in vivo electron acceptor is glutathione.</text>
</comment>
<dbReference type="Gene3D" id="3.50.50.100">
    <property type="match status" value="1"/>
</dbReference>
<evidence type="ECO:0000256" key="25">
    <source>
        <dbReference type="ARBA" id="ARBA00060891"/>
    </source>
</evidence>
<accession>A0A4S2L5N7</accession>
<evidence type="ECO:0000256" key="17">
    <source>
        <dbReference type="ARBA" id="ARBA00023125"/>
    </source>
</evidence>
<evidence type="ECO:0000256" key="28">
    <source>
        <dbReference type="ARBA" id="ARBA00082958"/>
    </source>
</evidence>
<evidence type="ECO:0000256" key="10">
    <source>
        <dbReference type="ARBA" id="ARBA00022481"/>
    </source>
</evidence>
<dbReference type="Proteomes" id="UP000308267">
    <property type="component" value="Unassembled WGS sequence"/>
</dbReference>
<evidence type="ECO:0000256" key="12">
    <source>
        <dbReference type="ARBA" id="ARBA00022719"/>
    </source>
</evidence>
<evidence type="ECO:0000259" key="30">
    <source>
        <dbReference type="Pfam" id="PF16211"/>
    </source>
</evidence>
<name>A0A4S2L5N7_OPIFE</name>
<organism evidence="31 32">
    <name type="scientific">Opisthorchis felineus</name>
    <dbReference type="NCBI Taxonomy" id="147828"/>
    <lineage>
        <taxon>Eukaryota</taxon>
        <taxon>Metazoa</taxon>
        <taxon>Spiralia</taxon>
        <taxon>Lophotrochozoa</taxon>
        <taxon>Platyhelminthes</taxon>
        <taxon>Trematoda</taxon>
        <taxon>Digenea</taxon>
        <taxon>Opisthorchiida</taxon>
        <taxon>Opisthorchiata</taxon>
        <taxon>Opisthorchiidae</taxon>
        <taxon>Opisthorchis</taxon>
    </lineage>
</organism>
<evidence type="ECO:0000256" key="5">
    <source>
        <dbReference type="ARBA" id="ARBA00004286"/>
    </source>
</evidence>
<proteinExistence type="inferred from homology"/>
<dbReference type="GO" id="GO:0048038">
    <property type="term" value="F:quinone binding"/>
    <property type="evidence" value="ECO:0007669"/>
    <property type="project" value="UniProtKB-KW"/>
</dbReference>
<evidence type="ECO:0000256" key="14">
    <source>
        <dbReference type="ARBA" id="ARBA00022946"/>
    </source>
</evidence>
<dbReference type="InterPro" id="IPR007125">
    <property type="entry name" value="H2A/H2B/H3"/>
</dbReference>
<dbReference type="PANTHER" id="PTHR10632:SF2">
    <property type="entry name" value="SULFIDE:QUINONE OXIDOREDUCTASE, MITOCHONDRIAL"/>
    <property type="match status" value="1"/>
</dbReference>
<comment type="subcellular location">
    <subcellularLocation>
        <location evidence="5">Chromosome</location>
    </subcellularLocation>
    <subcellularLocation>
        <location evidence="4">Mitochondrion</location>
    </subcellularLocation>
    <subcellularLocation>
        <location evidence="3">Nucleus</location>
    </subcellularLocation>
</comment>
<dbReference type="PRINTS" id="PR00620">
    <property type="entry name" value="HISTONEH2A"/>
</dbReference>
<keyword evidence="16" id="KW-0560">Oxidoreductase</keyword>
<dbReference type="InterPro" id="IPR002119">
    <property type="entry name" value="Histone_H2A"/>
</dbReference>
<dbReference type="FunFam" id="1.10.20.10:FF:000020">
    <property type="entry name" value="Histone H2A"/>
    <property type="match status" value="1"/>
</dbReference>
<dbReference type="AlphaFoldDB" id="A0A4S2L5N7"/>
<evidence type="ECO:0000256" key="11">
    <source>
        <dbReference type="ARBA" id="ARBA00022630"/>
    </source>
</evidence>
<dbReference type="FunFam" id="3.50.50.60:FF:000034">
    <property type="entry name" value="sulfide:quinone oxidoreductase, mitochondrial"/>
    <property type="match status" value="1"/>
</dbReference>
<protein>
    <recommendedName>
        <fullName evidence="8">Histone H2A</fullName>
        <ecNumber evidence="26">1.8.5.8</ecNumber>
    </recommendedName>
    <alternativeName>
        <fullName evidence="28">Sulfide quinone oxidoreductase</fullName>
    </alternativeName>
    <alternativeName>
        <fullName evidence="27">Sulfide:quinone oxidoreductase, mitochondrial</fullName>
    </alternativeName>
</protein>
<comment type="caution">
    <text evidence="31">The sequence shown here is derived from an EMBL/GenBank/DDBJ whole genome shotgun (WGS) entry which is preliminary data.</text>
</comment>
<dbReference type="SUPFAM" id="SSF51905">
    <property type="entry name" value="FAD/NAD(P)-binding domain"/>
    <property type="match status" value="2"/>
</dbReference>
<dbReference type="SMART" id="SM00414">
    <property type="entry name" value="H2A"/>
    <property type="match status" value="1"/>
</dbReference>
<evidence type="ECO:0000256" key="7">
    <source>
        <dbReference type="ARBA" id="ARBA00011538"/>
    </source>
</evidence>
<keyword evidence="13" id="KW-0274">FAD</keyword>
<comment type="cofactor">
    <cofactor evidence="1">
        <name>FAD</name>
        <dbReference type="ChEBI" id="CHEBI:57692"/>
    </cofactor>
</comment>
<dbReference type="GO" id="GO:0070224">
    <property type="term" value="F:sulfide:quinone oxidoreductase activity"/>
    <property type="evidence" value="ECO:0007669"/>
    <property type="project" value="TreeGrafter"/>
</dbReference>
<comment type="function">
    <text evidence="2">Core component of nucleosome. Nucleosomes wrap and compact DNA into chromatin, limiting DNA accessibility to the cellular machineries which require DNA as a template. Histones thereby play a central role in transcription regulation, DNA repair, DNA replication and chromosomal stability. DNA accessibility is regulated via a complex set of post-translational modifications of histones, also called histone code, and nucleosome remodeling.</text>
</comment>
<evidence type="ECO:0000256" key="22">
    <source>
        <dbReference type="ARBA" id="ARBA00052810"/>
    </source>
</evidence>
<keyword evidence="12" id="KW-0874">Quinone</keyword>
<keyword evidence="32" id="KW-1185">Reference proteome</keyword>
<evidence type="ECO:0000256" key="6">
    <source>
        <dbReference type="ARBA" id="ARBA00010691"/>
    </source>
</evidence>
<evidence type="ECO:0000256" key="8">
    <source>
        <dbReference type="ARBA" id="ARBA00017642"/>
    </source>
</evidence>
<comment type="catalytic activity">
    <reaction evidence="22">
        <text>ubiquinone-10 + hydrogen sulfide + glutathione + H(+) = S-sulfanylglutathione + ubiquinol-10</text>
        <dbReference type="Rhea" id="RHEA:62608"/>
        <dbReference type="ChEBI" id="CHEBI:15378"/>
        <dbReference type="ChEBI" id="CHEBI:29919"/>
        <dbReference type="ChEBI" id="CHEBI:46245"/>
        <dbReference type="ChEBI" id="CHEBI:57925"/>
        <dbReference type="ChEBI" id="CHEBI:58905"/>
        <dbReference type="ChEBI" id="CHEBI:64183"/>
    </reaction>
    <physiologicalReaction direction="left-to-right" evidence="22">
        <dbReference type="Rhea" id="RHEA:62609"/>
    </physiologicalReaction>
</comment>
<evidence type="ECO:0000313" key="31">
    <source>
        <dbReference type="EMBL" id="TGZ58205.1"/>
    </source>
</evidence>
<reference evidence="31 32" key="1">
    <citation type="journal article" date="2019" name="BMC Genomics">
        <title>New insights from Opisthorchis felineus genome: update on genomics of the epidemiologically important liver flukes.</title>
        <authorList>
            <person name="Ershov N.I."/>
            <person name="Mordvinov V.A."/>
            <person name="Prokhortchouk E.B."/>
            <person name="Pakharukova M.Y."/>
            <person name="Gunbin K.V."/>
            <person name="Ustyantsev K."/>
            <person name="Genaev M.A."/>
            <person name="Blinov A.G."/>
            <person name="Mazur A."/>
            <person name="Boulygina E."/>
            <person name="Tsygankova S."/>
            <person name="Khrameeva E."/>
            <person name="Chekanov N."/>
            <person name="Fan G."/>
            <person name="Xiao A."/>
            <person name="Zhang H."/>
            <person name="Xu X."/>
            <person name="Yang H."/>
            <person name="Solovyev V."/>
            <person name="Lee S.M."/>
            <person name="Liu X."/>
            <person name="Afonnikov D.A."/>
            <person name="Skryabin K.G."/>
        </authorList>
    </citation>
    <scope>NUCLEOTIDE SEQUENCE [LARGE SCALE GENOMIC DNA]</scope>
    <source>
        <strain evidence="31">AK-0245</strain>
        <tissue evidence="31">Whole organism</tissue>
    </source>
</reference>
<dbReference type="GO" id="GO:0071949">
    <property type="term" value="F:FAD binding"/>
    <property type="evidence" value="ECO:0007669"/>
    <property type="project" value="TreeGrafter"/>
</dbReference>
<dbReference type="EC" id="1.8.5.8" evidence="26"/>
<evidence type="ECO:0000256" key="20">
    <source>
        <dbReference type="ARBA" id="ARBA00023269"/>
    </source>
</evidence>
<dbReference type="InterPro" id="IPR009072">
    <property type="entry name" value="Histone-fold"/>
</dbReference>
<evidence type="ECO:0000259" key="29">
    <source>
        <dbReference type="Pfam" id="PF00125"/>
    </source>
</evidence>
<keyword evidence="10" id="KW-0488">Methylation</keyword>
<dbReference type="STRING" id="147828.A0A4S2L5N7"/>
<evidence type="ECO:0000256" key="27">
    <source>
        <dbReference type="ARBA" id="ARBA00070160"/>
    </source>
</evidence>
<sequence length="569" mass="62811">MHMVGRTLLPKTVILQLSNRNLCKSGVAHQHHKVVIVGGGSAGASLASKLTRFLDGYNVAVIEPSDSLKTMSGRGKGGKTRVKAKTRPSRARLQFPVGRVHRLLRKGNYAERISAGAPVYLAAILEHLAAEVLELAGNAARDNKETRIIARHLQLAIRNYEELNKLLGGVTIAQGGVLPNIQSVLLPKKTDKVHYYQPLWTLVGAGICPFKDSVIPMSKAIPESVHWIRDAVSAIDPEKSKLHLKSGKQVTYDQLVLALGMELRFDLIPGAVTALNTDPRVCSNYSPIYVEKTFSAYQSFKGGRAIFTLPVGPIKCAGAPQKVMYLFDDYLRKKGQRQSAEILYFTALPTMFSVAKYSDSLAAICRERGIHFNLQHHLIEVNSAKGEVTVENLQTKEPRTLQYDLLHITPPMAVSPVLKDTPKLTKPSAANYVDVNPATLRHTHYPNVWAIGDCSSLPTSKTTAAVASQLPVLCKNLESVLAGGTGNAKQYDGYTACPLITGYNRGILAEFDYTMKPLETLPIDQSKERYVHYWLKTTVMPLLYVHWMLKGLWSGPKYVRKILHLGFSK</sequence>
<evidence type="ECO:0000256" key="1">
    <source>
        <dbReference type="ARBA" id="ARBA00001974"/>
    </source>
</evidence>
<comment type="similarity">
    <text evidence="6">Belongs to the histone H2A family.</text>
</comment>
<dbReference type="InterPro" id="IPR015904">
    <property type="entry name" value="Sulphide_quinone_reductase"/>
</dbReference>
<dbReference type="InterPro" id="IPR036188">
    <property type="entry name" value="FAD/NAD-bd_sf"/>
</dbReference>
<keyword evidence="20" id="KW-0544">Nucleosome core</keyword>
<evidence type="ECO:0000256" key="3">
    <source>
        <dbReference type="ARBA" id="ARBA00004123"/>
    </source>
</evidence>
<dbReference type="SUPFAM" id="SSF47113">
    <property type="entry name" value="Histone-fold"/>
    <property type="match status" value="1"/>
</dbReference>
<dbReference type="Pfam" id="PF16211">
    <property type="entry name" value="Histone_H2A_C"/>
    <property type="match status" value="1"/>
</dbReference>
<evidence type="ECO:0000256" key="13">
    <source>
        <dbReference type="ARBA" id="ARBA00022827"/>
    </source>
</evidence>
<evidence type="ECO:0000256" key="19">
    <source>
        <dbReference type="ARBA" id="ARBA00023242"/>
    </source>
</evidence>
<evidence type="ECO:0000256" key="4">
    <source>
        <dbReference type="ARBA" id="ARBA00004173"/>
    </source>
</evidence>
<evidence type="ECO:0000256" key="18">
    <source>
        <dbReference type="ARBA" id="ARBA00023128"/>
    </source>
</evidence>
<comment type="catalytic activity">
    <reaction evidence="23">
        <text>a quinone + hydrogen sulfide + glutathione + H(+) = S-sulfanylglutathione + a quinol</text>
        <dbReference type="Rhea" id="RHEA:55156"/>
        <dbReference type="ChEBI" id="CHEBI:15378"/>
        <dbReference type="ChEBI" id="CHEBI:24646"/>
        <dbReference type="ChEBI" id="CHEBI:29919"/>
        <dbReference type="ChEBI" id="CHEBI:57925"/>
        <dbReference type="ChEBI" id="CHEBI:58905"/>
        <dbReference type="ChEBI" id="CHEBI:132124"/>
        <dbReference type="EC" id="1.8.5.8"/>
    </reaction>
    <physiologicalReaction direction="left-to-right" evidence="23">
        <dbReference type="Rhea" id="RHEA:55157"/>
    </physiologicalReaction>
</comment>
<dbReference type="GO" id="GO:0070221">
    <property type="term" value="P:sulfide oxidation, using sulfide:quinone oxidoreductase"/>
    <property type="evidence" value="ECO:0007669"/>
    <property type="project" value="TreeGrafter"/>
</dbReference>
<keyword evidence="19" id="KW-0539">Nucleus</keyword>
<evidence type="ECO:0000256" key="9">
    <source>
        <dbReference type="ARBA" id="ARBA00022454"/>
    </source>
</evidence>
<dbReference type="InterPro" id="IPR032454">
    <property type="entry name" value="Histone_H2A_C"/>
</dbReference>
<evidence type="ECO:0000256" key="24">
    <source>
        <dbReference type="ARBA" id="ARBA00059167"/>
    </source>
</evidence>
<evidence type="ECO:0000313" key="32">
    <source>
        <dbReference type="Proteomes" id="UP000308267"/>
    </source>
</evidence>
<dbReference type="GO" id="GO:0030527">
    <property type="term" value="F:structural constituent of chromatin"/>
    <property type="evidence" value="ECO:0007669"/>
    <property type="project" value="InterPro"/>
</dbReference>
<dbReference type="EMBL" id="SJOL01009319">
    <property type="protein sequence ID" value="TGZ58205.1"/>
    <property type="molecule type" value="Genomic_DNA"/>
</dbReference>
<evidence type="ECO:0000256" key="26">
    <source>
        <dbReference type="ARBA" id="ARBA00066447"/>
    </source>
</evidence>
<dbReference type="Gene3D" id="3.50.50.60">
    <property type="entry name" value="FAD/NAD(P)-binding domain"/>
    <property type="match status" value="1"/>
</dbReference>